<keyword evidence="2" id="KW-1185">Reference proteome</keyword>
<dbReference type="PANTHER" id="PTHR48435:SF1">
    <property type="entry name" value="POLYPROTEIN"/>
    <property type="match status" value="1"/>
</dbReference>
<reference evidence="1" key="2">
    <citation type="submission" date="2015-06" db="UniProtKB">
        <authorList>
            <consortium name="EnsemblPlants"/>
        </authorList>
    </citation>
    <scope>IDENTIFICATION</scope>
    <source>
        <strain evidence="1">DM1-3 516 R44</strain>
    </source>
</reference>
<evidence type="ECO:0000313" key="1">
    <source>
        <dbReference type="EnsemblPlants" id="PGSC0003DMT400085948"/>
    </source>
</evidence>
<accession>M1DAM7</accession>
<name>M1DAM7_SOLTU</name>
<dbReference type="AlphaFoldDB" id="M1DAM7"/>
<dbReference type="PANTHER" id="PTHR48435">
    <property type="entry name" value="POLYPROTEIN"/>
    <property type="match status" value="1"/>
</dbReference>
<dbReference type="InterPro" id="IPR053098">
    <property type="entry name" value="Petuviruses_polyprotein"/>
</dbReference>
<dbReference type="HOGENOM" id="CLU_501961_0_0_1"/>
<dbReference type="Gramene" id="PGSC0003DMT400085948">
    <property type="protein sequence ID" value="PGSC0003DMT400085948"/>
    <property type="gene ID" value="PGSC0003DMG400035519"/>
</dbReference>
<sequence length="543" mass="62163">MPKNGILSNFPNKRPNQIVFPIQLYQSHIDIPEDKDPYTISWFLSGFKCEHDWIRQFDQDGRGVQWFIFPFTGNTPWNIDCDYKGCQEGDLDDVDTSKSGKKCGNSEREFKRRIDDGDPTIGSLSHLGKYEFLVSYKNESALPTQNGTPKDKQAHPLFMISPMSSSHTYNLPSYSTFEKDNLSHAPKLPQKIVILKSGETMPTGNIEETSNWQSKDIMSQHRLLSPRSHSIKSITPTQVKIATKENKLIDTFVQNVGLIKALEQRLRLIRLDKCPQGTSLFQFFDHQRQEMDFISDRILELKYGRIESVENPIPLPTSFPLSPETHFILRQDNPFYIFNNRSHMPLSFSPIPDENKFDIAKFVWDRNDAVTAQKKTEAALRQAKRKMDLHTRIDSKVVPISSHISLYGDLVYLDPGPSIQYVDLEISKYDVSPKDHKLIKHGLPDDGGVRHEKSLLDNDLIKLDQEVSQLYHLDKDDNLDSNLLIEETLSGNEEFYDDVEQQSNSNGVEEQSNSSLDEYHESSIAHIDLTEGYGTILDVDDPP</sequence>
<evidence type="ECO:0000313" key="2">
    <source>
        <dbReference type="Proteomes" id="UP000011115"/>
    </source>
</evidence>
<proteinExistence type="predicted"/>
<dbReference type="InParanoid" id="M1DAM7"/>
<organism evidence="1 2">
    <name type="scientific">Solanum tuberosum</name>
    <name type="common">Potato</name>
    <dbReference type="NCBI Taxonomy" id="4113"/>
    <lineage>
        <taxon>Eukaryota</taxon>
        <taxon>Viridiplantae</taxon>
        <taxon>Streptophyta</taxon>
        <taxon>Embryophyta</taxon>
        <taxon>Tracheophyta</taxon>
        <taxon>Spermatophyta</taxon>
        <taxon>Magnoliopsida</taxon>
        <taxon>eudicotyledons</taxon>
        <taxon>Gunneridae</taxon>
        <taxon>Pentapetalae</taxon>
        <taxon>asterids</taxon>
        <taxon>lamiids</taxon>
        <taxon>Solanales</taxon>
        <taxon>Solanaceae</taxon>
        <taxon>Solanoideae</taxon>
        <taxon>Solaneae</taxon>
        <taxon>Solanum</taxon>
    </lineage>
</organism>
<protein>
    <submittedName>
        <fullName evidence="1">Reverse transcriptase</fullName>
    </submittedName>
</protein>
<dbReference type="PaxDb" id="4113-PGSC0003DMT400085948"/>
<reference evidence="2" key="1">
    <citation type="journal article" date="2011" name="Nature">
        <title>Genome sequence and analysis of the tuber crop potato.</title>
        <authorList>
            <consortium name="The Potato Genome Sequencing Consortium"/>
        </authorList>
    </citation>
    <scope>NUCLEOTIDE SEQUENCE [LARGE SCALE GENOMIC DNA]</scope>
    <source>
        <strain evidence="2">cv. DM1-3 516 R44</strain>
    </source>
</reference>
<dbReference type="EnsemblPlants" id="PGSC0003DMT400085948">
    <property type="protein sequence ID" value="PGSC0003DMT400085948"/>
    <property type="gene ID" value="PGSC0003DMG400035519"/>
</dbReference>
<dbReference type="Proteomes" id="UP000011115">
    <property type="component" value="Unassembled WGS sequence"/>
</dbReference>